<feature type="region of interest" description="Disordered" evidence="6">
    <location>
        <begin position="312"/>
        <end position="417"/>
    </location>
</feature>
<dbReference type="FunFam" id="1.20.5.170:FF:000025">
    <property type="entry name" value="nuclear factor interleukin-3-regulated protein-like"/>
    <property type="match status" value="1"/>
</dbReference>
<dbReference type="InterPro" id="IPR047229">
    <property type="entry name" value="NFIL3-like"/>
</dbReference>
<evidence type="ECO:0000256" key="3">
    <source>
        <dbReference type="ARBA" id="ARBA00023125"/>
    </source>
</evidence>
<evidence type="ECO:0000313" key="8">
    <source>
        <dbReference type="EMBL" id="CAH1244220.1"/>
    </source>
</evidence>
<feature type="compositionally biased region" description="Polar residues" evidence="6">
    <location>
        <begin position="212"/>
        <end position="241"/>
    </location>
</feature>
<keyword evidence="5" id="KW-0539">Nucleus</keyword>
<dbReference type="InterPro" id="IPR046347">
    <property type="entry name" value="bZIP_sf"/>
</dbReference>
<dbReference type="InterPro" id="IPR004827">
    <property type="entry name" value="bZIP"/>
</dbReference>
<reference evidence="8" key="1">
    <citation type="submission" date="2022-01" db="EMBL/GenBank/DDBJ databases">
        <authorList>
            <person name="Braso-Vives M."/>
        </authorList>
    </citation>
    <scope>NUCLEOTIDE SEQUENCE</scope>
</reference>
<dbReference type="Gene3D" id="1.20.5.170">
    <property type="match status" value="2"/>
</dbReference>
<keyword evidence="9" id="KW-1185">Reference proteome</keyword>
<dbReference type="PROSITE" id="PS50217">
    <property type="entry name" value="BZIP"/>
    <property type="match status" value="2"/>
</dbReference>
<dbReference type="GO" id="GO:0007623">
    <property type="term" value="P:circadian rhythm"/>
    <property type="evidence" value="ECO:0007669"/>
    <property type="project" value="TreeGrafter"/>
</dbReference>
<dbReference type="SUPFAM" id="SSF57959">
    <property type="entry name" value="Leucine zipper domain"/>
    <property type="match status" value="2"/>
</dbReference>
<organism evidence="8 9">
    <name type="scientific">Branchiostoma lanceolatum</name>
    <name type="common">Common lancelet</name>
    <name type="synonym">Amphioxus lanceolatum</name>
    <dbReference type="NCBI Taxonomy" id="7740"/>
    <lineage>
        <taxon>Eukaryota</taxon>
        <taxon>Metazoa</taxon>
        <taxon>Chordata</taxon>
        <taxon>Cephalochordata</taxon>
        <taxon>Leptocardii</taxon>
        <taxon>Amphioxiformes</taxon>
        <taxon>Branchiostomatidae</taxon>
        <taxon>Branchiostoma</taxon>
    </lineage>
</organism>
<feature type="compositionally biased region" description="Basic and acidic residues" evidence="6">
    <location>
        <begin position="312"/>
        <end position="324"/>
    </location>
</feature>
<dbReference type="AlphaFoldDB" id="A0A8J9YZ47"/>
<dbReference type="SMART" id="SM00338">
    <property type="entry name" value="BRLZ"/>
    <property type="match status" value="2"/>
</dbReference>
<dbReference type="Pfam" id="PF07716">
    <property type="entry name" value="bZIP_2"/>
    <property type="match status" value="2"/>
</dbReference>
<feature type="compositionally biased region" description="Basic and acidic residues" evidence="6">
    <location>
        <begin position="245"/>
        <end position="255"/>
    </location>
</feature>
<evidence type="ECO:0000313" key="9">
    <source>
        <dbReference type="Proteomes" id="UP000838412"/>
    </source>
</evidence>
<evidence type="ECO:0000256" key="5">
    <source>
        <dbReference type="ARBA" id="ARBA00023242"/>
    </source>
</evidence>
<feature type="compositionally biased region" description="Basic and acidic residues" evidence="6">
    <location>
        <begin position="349"/>
        <end position="363"/>
    </location>
</feature>
<dbReference type="Proteomes" id="UP000838412">
    <property type="component" value="Chromosome 13"/>
</dbReference>
<gene>
    <name evidence="8" type="primary">NFIL3</name>
    <name evidence="8" type="ORF">BLAG_LOCUS6917</name>
</gene>
<proteinExistence type="inferred from homology"/>
<feature type="domain" description="BZIP" evidence="7">
    <location>
        <begin position="71"/>
        <end position="129"/>
    </location>
</feature>
<dbReference type="GO" id="GO:0005634">
    <property type="term" value="C:nucleus"/>
    <property type="evidence" value="ECO:0007669"/>
    <property type="project" value="TreeGrafter"/>
</dbReference>
<feature type="compositionally biased region" description="Basic residues" evidence="6">
    <location>
        <begin position="403"/>
        <end position="416"/>
    </location>
</feature>
<sequence>MVKEDGIEHVADSTDAMYDSDQHALAATQLMGDAVAMPTESMEMERVLNVRRKDVLSSRKRREFIPEEKKDVAYWDKRRKNNEAAKRSREKRRLNDMVLETRVLQLTQENARLRAEMYATKQRLAEVTSGQQRQYVAGPPSPPPVQYPHVYPGERAVYTQPFINGYPHVQEQQQQAWYDRQRDINIEYQQRHLATSRYAAYDTAETKPHQPILSSDHSQWDSESTGTTEEMQPAGVTSQAVDLSFAKERLRKSSEDDNSSLSDCNSPAAREQEPTRPPSLSPTVRSSILKWGDEKCLPHKLRLKLSAQHRDESAYHSGDRDESAYHSGDSADDTSPDSPVMPTLTGERPSGEHPELQGCRDAKTNNNSTHPDHRTHQDHHRDQHHSLPQQLPDSPADPDLQEKRRRNSEKARRSRELRRMMVSYHTSRSTHLQSENSHLRQEVSLLSAEIFTLKHMLEKKREAISFAEADSIDGSPHSVDSLI</sequence>
<feature type="compositionally biased region" description="Basic and acidic residues" evidence="6">
    <location>
        <begin position="370"/>
        <end position="385"/>
    </location>
</feature>
<evidence type="ECO:0000259" key="7">
    <source>
        <dbReference type="PROSITE" id="PS50217"/>
    </source>
</evidence>
<keyword evidence="2" id="KW-0805">Transcription regulation</keyword>
<feature type="domain" description="BZIP" evidence="7">
    <location>
        <begin position="397"/>
        <end position="460"/>
    </location>
</feature>
<keyword evidence="4" id="KW-0804">Transcription</keyword>
<keyword evidence="3" id="KW-0238">DNA-binding</keyword>
<dbReference type="PANTHER" id="PTHR15284">
    <property type="entry name" value="NUCLEAR FACTOR INTERLEUKIN-3-REGULATED PROTEIN"/>
    <property type="match status" value="1"/>
</dbReference>
<evidence type="ECO:0000256" key="6">
    <source>
        <dbReference type="SAM" id="MobiDB-lite"/>
    </source>
</evidence>
<dbReference type="EMBL" id="OV696698">
    <property type="protein sequence ID" value="CAH1244220.1"/>
    <property type="molecule type" value="Genomic_DNA"/>
</dbReference>
<dbReference type="InterPro" id="IPR047106">
    <property type="entry name" value="NFIL3-like_bZIP"/>
</dbReference>
<name>A0A8J9YZ47_BRALA</name>
<dbReference type="GO" id="GO:0003677">
    <property type="term" value="F:DNA binding"/>
    <property type="evidence" value="ECO:0007669"/>
    <property type="project" value="UniProtKB-KW"/>
</dbReference>
<evidence type="ECO:0000256" key="1">
    <source>
        <dbReference type="ARBA" id="ARBA00006079"/>
    </source>
</evidence>
<dbReference type="PANTHER" id="PTHR15284:SF0">
    <property type="entry name" value="GH23983P"/>
    <property type="match status" value="1"/>
</dbReference>
<dbReference type="OrthoDB" id="6151507at2759"/>
<dbReference type="CDD" id="cd14694">
    <property type="entry name" value="bZIP_NFIL3"/>
    <property type="match status" value="1"/>
</dbReference>
<comment type="similarity">
    <text evidence="1">Belongs to the bZIP family. NFIL3 subfamily.</text>
</comment>
<dbReference type="GO" id="GO:0003700">
    <property type="term" value="F:DNA-binding transcription factor activity"/>
    <property type="evidence" value="ECO:0007669"/>
    <property type="project" value="InterPro"/>
</dbReference>
<evidence type="ECO:0000256" key="4">
    <source>
        <dbReference type="ARBA" id="ARBA00023163"/>
    </source>
</evidence>
<protein>
    <submittedName>
        <fullName evidence="8">NFIL3 protein</fullName>
    </submittedName>
</protein>
<dbReference type="PROSITE" id="PS00036">
    <property type="entry name" value="BZIP_BASIC"/>
    <property type="match status" value="1"/>
</dbReference>
<accession>A0A8J9YZ47</accession>
<evidence type="ECO:0000256" key="2">
    <source>
        <dbReference type="ARBA" id="ARBA00023015"/>
    </source>
</evidence>
<feature type="region of interest" description="Disordered" evidence="6">
    <location>
        <begin position="204"/>
        <end position="286"/>
    </location>
</feature>